<keyword evidence="2" id="KW-1185">Reference proteome</keyword>
<protein>
    <submittedName>
        <fullName evidence="1">Uncharacterized protein</fullName>
    </submittedName>
</protein>
<proteinExistence type="predicted"/>
<organism evidence="1 2">
    <name type="scientific">Steinernema carpocapsae</name>
    <name type="common">Entomopathogenic nematode</name>
    <dbReference type="NCBI Taxonomy" id="34508"/>
    <lineage>
        <taxon>Eukaryota</taxon>
        <taxon>Metazoa</taxon>
        <taxon>Ecdysozoa</taxon>
        <taxon>Nematoda</taxon>
        <taxon>Chromadorea</taxon>
        <taxon>Rhabditida</taxon>
        <taxon>Tylenchina</taxon>
        <taxon>Panagrolaimomorpha</taxon>
        <taxon>Strongyloidoidea</taxon>
        <taxon>Steinernematidae</taxon>
        <taxon>Steinernema</taxon>
    </lineage>
</organism>
<name>A0A4V6A3H0_STECR</name>
<reference evidence="1 2" key="2">
    <citation type="journal article" date="2019" name="G3 (Bethesda)">
        <title>Hybrid Assembly of the Genome of the Entomopathogenic Nematode Steinernema carpocapsae Identifies the X-Chromosome.</title>
        <authorList>
            <person name="Serra L."/>
            <person name="Macchietto M."/>
            <person name="Macias-Munoz A."/>
            <person name="McGill C.J."/>
            <person name="Rodriguez I.M."/>
            <person name="Rodriguez B."/>
            <person name="Murad R."/>
            <person name="Mortazavi A."/>
        </authorList>
    </citation>
    <scope>NUCLEOTIDE SEQUENCE [LARGE SCALE GENOMIC DNA]</scope>
    <source>
        <strain evidence="1 2">ALL</strain>
    </source>
</reference>
<sequence length="170" mass="20095">MYSLESNSPVSTSTYEPAFDPILEAHLRNNRVSDRFYFYFSDLRSSTMKIMRRHFREAKILSRLEMYDNQPFSFDDFEAIFQTLLEMPFNWDEVPEDSPYLHTVLDAGFQRGAYNKLINFWPSLLDNSAKFQNNQDGLRWRKDENTCIQVNCGGGAFCSWRIRLVRARDS</sequence>
<comment type="caution">
    <text evidence="1">The sequence shown here is derived from an EMBL/GenBank/DDBJ whole genome shotgun (WGS) entry which is preliminary data.</text>
</comment>
<dbReference type="AlphaFoldDB" id="A0A4V6A3H0"/>
<accession>A0A4V6A3H0</accession>
<gene>
    <name evidence="1" type="ORF">L596_016672</name>
</gene>
<evidence type="ECO:0000313" key="1">
    <source>
        <dbReference type="EMBL" id="TKR83015.1"/>
    </source>
</evidence>
<evidence type="ECO:0000313" key="2">
    <source>
        <dbReference type="Proteomes" id="UP000298663"/>
    </source>
</evidence>
<dbReference type="EMBL" id="AZBU02000004">
    <property type="protein sequence ID" value="TKR83015.1"/>
    <property type="molecule type" value="Genomic_DNA"/>
</dbReference>
<reference evidence="1 2" key="1">
    <citation type="journal article" date="2015" name="Genome Biol.">
        <title>Comparative genomics of Steinernema reveals deeply conserved gene regulatory networks.</title>
        <authorList>
            <person name="Dillman A.R."/>
            <person name="Macchietto M."/>
            <person name="Porter C.F."/>
            <person name="Rogers A."/>
            <person name="Williams B."/>
            <person name="Antoshechkin I."/>
            <person name="Lee M.M."/>
            <person name="Goodwin Z."/>
            <person name="Lu X."/>
            <person name="Lewis E.E."/>
            <person name="Goodrich-Blair H."/>
            <person name="Stock S.P."/>
            <person name="Adams B.J."/>
            <person name="Sternberg P.W."/>
            <person name="Mortazavi A."/>
        </authorList>
    </citation>
    <scope>NUCLEOTIDE SEQUENCE [LARGE SCALE GENOMIC DNA]</scope>
    <source>
        <strain evidence="1 2">ALL</strain>
    </source>
</reference>
<dbReference type="Proteomes" id="UP000298663">
    <property type="component" value="Unassembled WGS sequence"/>
</dbReference>